<dbReference type="Proteomes" id="UP000824120">
    <property type="component" value="Chromosome 4"/>
</dbReference>
<evidence type="ECO:0000313" key="2">
    <source>
        <dbReference type="Proteomes" id="UP000824120"/>
    </source>
</evidence>
<protein>
    <submittedName>
        <fullName evidence="1">Uncharacterized protein</fullName>
    </submittedName>
</protein>
<dbReference type="EMBL" id="JACXVP010000004">
    <property type="protein sequence ID" value="KAG5612521.1"/>
    <property type="molecule type" value="Genomic_DNA"/>
</dbReference>
<comment type="caution">
    <text evidence="1">The sequence shown here is derived from an EMBL/GenBank/DDBJ whole genome shotgun (WGS) entry which is preliminary data.</text>
</comment>
<dbReference type="Gene3D" id="3.40.50.10300">
    <property type="entry name" value="CoaB-like"/>
    <property type="match status" value="1"/>
</dbReference>
<dbReference type="PANTHER" id="PTHR12290">
    <property type="entry name" value="CORNICHON-RELATED"/>
    <property type="match status" value="1"/>
</dbReference>
<organism evidence="1 2">
    <name type="scientific">Solanum commersonii</name>
    <name type="common">Commerson's wild potato</name>
    <name type="synonym">Commerson's nightshade</name>
    <dbReference type="NCBI Taxonomy" id="4109"/>
    <lineage>
        <taxon>Eukaryota</taxon>
        <taxon>Viridiplantae</taxon>
        <taxon>Streptophyta</taxon>
        <taxon>Embryophyta</taxon>
        <taxon>Tracheophyta</taxon>
        <taxon>Spermatophyta</taxon>
        <taxon>Magnoliopsida</taxon>
        <taxon>eudicotyledons</taxon>
        <taxon>Gunneridae</taxon>
        <taxon>Pentapetalae</taxon>
        <taxon>asterids</taxon>
        <taxon>lamiids</taxon>
        <taxon>Solanales</taxon>
        <taxon>Solanaceae</taxon>
        <taxon>Solanoideae</taxon>
        <taxon>Solaneae</taxon>
        <taxon>Solanum</taxon>
    </lineage>
</organism>
<dbReference type="AlphaFoldDB" id="A0A9J5ZHW1"/>
<name>A0A9J5ZHW1_SOLCO</name>
<evidence type="ECO:0000313" key="1">
    <source>
        <dbReference type="EMBL" id="KAG5612521.1"/>
    </source>
</evidence>
<dbReference type="OrthoDB" id="70224at2759"/>
<gene>
    <name evidence="1" type="ORF">H5410_023802</name>
</gene>
<sequence>MDAIDDANQLRETPKNEVISFFESTPLLKDAAEIEKSLKEFVDRNTSSSGNLNGKANRVVCIASGGTTVPLEKQCVRYIDNFSSGHRGAASTEYFLKAGYSVVFLYRRGSCQPFCSSLPDDPLLECFSVADDSSIEALFVDALHVETVKRAITENRAAWIITDSLFSSYFFVLNAVAEGILLKLPFTTIFEYLQILQLISVSLRDVGPSAIFFLAAAVSDFYIPWESMALHKIQSASGPLDIRLAQVPKMLSVLRNEWAPMAFHISFKVGDHLVLFDMSLSAMDVKDSFVRKYIIWFHDYNNNIETDTDILLAKATMALKKYKMHMVIANELSTRKEEVIVVTEQEKVTVRRDCTRAGAEVESPLVELVVDRHSTYIKKFDA</sequence>
<proteinExistence type="predicted"/>
<dbReference type="SUPFAM" id="SSF102645">
    <property type="entry name" value="CoaB-like"/>
    <property type="match status" value="2"/>
</dbReference>
<dbReference type="InterPro" id="IPR035929">
    <property type="entry name" value="CoaB-like_sf"/>
</dbReference>
<accession>A0A9J5ZHW1</accession>
<keyword evidence="2" id="KW-1185">Reference proteome</keyword>
<reference evidence="1 2" key="1">
    <citation type="submission" date="2020-09" db="EMBL/GenBank/DDBJ databases">
        <title>De no assembly of potato wild relative species, Solanum commersonii.</title>
        <authorList>
            <person name="Cho K."/>
        </authorList>
    </citation>
    <scope>NUCLEOTIDE SEQUENCE [LARGE SCALE GENOMIC DNA]</scope>
    <source>
        <strain evidence="1">LZ3.2</strain>
        <tissue evidence="1">Leaf</tissue>
    </source>
</reference>